<evidence type="ECO:0000313" key="1">
    <source>
        <dbReference type="EMBL" id="OGX84353.1"/>
    </source>
</evidence>
<name>A0A1G1T0F6_9BACT</name>
<dbReference type="AlphaFoldDB" id="A0A1G1T0F6"/>
<accession>A0A1G1T0F6</accession>
<dbReference type="Proteomes" id="UP000176294">
    <property type="component" value="Unassembled WGS sequence"/>
</dbReference>
<gene>
    <name evidence="1" type="ORF">BEN47_03045</name>
</gene>
<sequence>MVPTQAGVTSISLLFVPTEGTKALGRFLPFISLPPDAEGREQKAVLDDSFYVINQGKTNNFDLFAQHTKAYSLEPGIHEDQDIYEQQSTFTVEVK</sequence>
<reference evidence="1 2" key="1">
    <citation type="submission" date="2016-08" db="EMBL/GenBank/DDBJ databases">
        <title>Hymenobacter coccineus sp. nov., Hymenobacter lapidarius sp. nov. and Hymenobacter glacialis sp. nov., isolated from Antarctic soil.</title>
        <authorList>
            <person name="Sedlacek I."/>
            <person name="Kralova S."/>
            <person name="Kyrova K."/>
            <person name="Maslanova I."/>
            <person name="Stankova E."/>
            <person name="Vrbovska V."/>
            <person name="Nemec M."/>
            <person name="Bartak M."/>
            <person name="Svec P."/>
            <person name="Busse H.-J."/>
            <person name="Pantucek R."/>
        </authorList>
    </citation>
    <scope>NUCLEOTIDE SEQUENCE [LARGE SCALE GENOMIC DNA]</scope>
    <source>
        <strain evidence="1 2">CCM 8643</strain>
    </source>
</reference>
<proteinExistence type="predicted"/>
<protein>
    <submittedName>
        <fullName evidence="1">Uncharacterized protein</fullName>
    </submittedName>
</protein>
<comment type="caution">
    <text evidence="1">The sequence shown here is derived from an EMBL/GenBank/DDBJ whole genome shotgun (WGS) entry which is preliminary data.</text>
</comment>
<evidence type="ECO:0000313" key="2">
    <source>
        <dbReference type="Proteomes" id="UP000176294"/>
    </source>
</evidence>
<keyword evidence="2" id="KW-1185">Reference proteome</keyword>
<dbReference type="EMBL" id="MDZB01000120">
    <property type="protein sequence ID" value="OGX84353.1"/>
    <property type="molecule type" value="Genomic_DNA"/>
</dbReference>
<organism evidence="1 2">
    <name type="scientific">Hymenobacter lapidarius</name>
    <dbReference type="NCBI Taxonomy" id="1908237"/>
    <lineage>
        <taxon>Bacteria</taxon>
        <taxon>Pseudomonadati</taxon>
        <taxon>Bacteroidota</taxon>
        <taxon>Cytophagia</taxon>
        <taxon>Cytophagales</taxon>
        <taxon>Hymenobacteraceae</taxon>
        <taxon>Hymenobacter</taxon>
    </lineage>
</organism>